<keyword evidence="2" id="KW-1185">Reference proteome</keyword>
<reference evidence="1 2" key="1">
    <citation type="submission" date="2020-03" db="EMBL/GenBank/DDBJ databases">
        <title>Complete genome sequence of Monaibacterium sp. ALG8 with diverse plasmids.</title>
        <authorList>
            <person name="Sun C."/>
        </authorList>
    </citation>
    <scope>NUCLEOTIDE SEQUENCE [LARGE SCALE GENOMIC DNA]</scope>
    <source>
        <strain evidence="1 2">ALG8</strain>
    </source>
</reference>
<name>A0A6G7VQ46_9RHOB</name>
<proteinExistence type="predicted"/>
<dbReference type="AlphaFoldDB" id="A0A6G7VQ46"/>
<dbReference type="InterPro" id="IPR036280">
    <property type="entry name" value="Multihaem_cyt_sf"/>
</dbReference>
<organism evidence="1 2">
    <name type="scientific">Pontivivens nitratireducens</name>
    <dbReference type="NCBI Taxonomy" id="2758038"/>
    <lineage>
        <taxon>Bacteria</taxon>
        <taxon>Pseudomonadati</taxon>
        <taxon>Pseudomonadota</taxon>
        <taxon>Alphaproteobacteria</taxon>
        <taxon>Rhodobacterales</taxon>
        <taxon>Paracoccaceae</taxon>
        <taxon>Pontivivens</taxon>
    </lineage>
</organism>
<gene>
    <name evidence="1" type="ORF">G8E03_12355</name>
</gene>
<evidence type="ECO:0000313" key="2">
    <source>
        <dbReference type="Proteomes" id="UP000500791"/>
    </source>
</evidence>
<dbReference type="Proteomes" id="UP000500791">
    <property type="component" value="Chromosome"/>
</dbReference>
<dbReference type="EMBL" id="CP049811">
    <property type="protein sequence ID" value="QIK42124.1"/>
    <property type="molecule type" value="Genomic_DNA"/>
</dbReference>
<sequence>MSTPGLIDHPVSLGTPVNCTACHSPGASELESVPFPSGVTIDTFGSSAVCAVCHQGRSSTNTVVAATDGLEDDTVSADLGFVNVHYAPSAATLMGGIAHGGFEYPGNIYKGRFDHVPNLNTCTSCHSPHSLEVEIETCTTCHQGIASFDEIRISPTDFDGDGNTAEGIANPIADFHRRLEEAIQKYATEVTGVSIAYNSATYPYFFVDTDGDGTASEAEAVFPNRYQDWTPRLLKAAYNYQLVVKEPAIFTHNPHYALQLLYDSLQNLSEKVEVDIAGLTRP</sequence>
<dbReference type="SUPFAM" id="SSF48695">
    <property type="entry name" value="Multiheme cytochromes"/>
    <property type="match status" value="1"/>
</dbReference>
<dbReference type="KEGG" id="mon:G8E03_12355"/>
<accession>A0A6G7VQ46</accession>
<evidence type="ECO:0000313" key="1">
    <source>
        <dbReference type="EMBL" id="QIK42124.1"/>
    </source>
</evidence>
<protein>
    <submittedName>
        <fullName evidence="1">Polyheme membrane-associated cytochrome C</fullName>
    </submittedName>
</protein>